<proteinExistence type="inferred from homology"/>
<evidence type="ECO:0000313" key="13">
    <source>
        <dbReference type="Proteomes" id="UP001189624"/>
    </source>
</evidence>
<dbReference type="SUPFAM" id="SSF53187">
    <property type="entry name" value="Zn-dependent exopeptidases"/>
    <property type="match status" value="1"/>
</dbReference>
<evidence type="ECO:0000256" key="6">
    <source>
        <dbReference type="ARBA" id="ARBA00022554"/>
    </source>
</evidence>
<dbReference type="Pfam" id="PF04389">
    <property type="entry name" value="Peptidase_M28"/>
    <property type="match status" value="1"/>
</dbReference>
<dbReference type="PANTHER" id="PTHR12147">
    <property type="entry name" value="METALLOPEPTIDASE M28 FAMILY MEMBER"/>
    <property type="match status" value="1"/>
</dbReference>
<evidence type="ECO:0000256" key="8">
    <source>
        <dbReference type="ARBA" id="ARBA00023180"/>
    </source>
</evidence>
<comment type="cofactor">
    <cofactor evidence="1">
        <name>Zn(2+)</name>
        <dbReference type="ChEBI" id="CHEBI:29105"/>
    </cofactor>
</comment>
<dbReference type="GO" id="GO:0005774">
    <property type="term" value="C:vacuolar membrane"/>
    <property type="evidence" value="ECO:0007669"/>
    <property type="project" value="UniProtKB-SubCell"/>
</dbReference>
<evidence type="ECO:0000259" key="11">
    <source>
        <dbReference type="Pfam" id="PF04389"/>
    </source>
</evidence>
<dbReference type="EMBL" id="OY731407">
    <property type="protein sequence ID" value="CAJ1976760.1"/>
    <property type="molecule type" value="Genomic_DNA"/>
</dbReference>
<evidence type="ECO:0000256" key="3">
    <source>
        <dbReference type="ARBA" id="ARBA00004128"/>
    </source>
</evidence>
<name>A0AA87BBL8_9FABA</name>
<dbReference type="GO" id="GO:0008235">
    <property type="term" value="F:metalloexopeptidase activity"/>
    <property type="evidence" value="ECO:0007669"/>
    <property type="project" value="InterPro"/>
</dbReference>
<evidence type="ECO:0000256" key="2">
    <source>
        <dbReference type="ARBA" id="ARBA00003273"/>
    </source>
</evidence>
<dbReference type="AlphaFoldDB" id="A0AA87BBL8"/>
<reference evidence="12" key="1">
    <citation type="submission" date="2023-10" db="EMBL/GenBank/DDBJ databases">
        <authorList>
            <person name="Domelevo Entfellner J.-B."/>
        </authorList>
    </citation>
    <scope>NUCLEOTIDE SEQUENCE</scope>
</reference>
<organism evidence="12 13">
    <name type="scientific">Sphenostylis stenocarpa</name>
    <dbReference type="NCBI Taxonomy" id="92480"/>
    <lineage>
        <taxon>Eukaryota</taxon>
        <taxon>Viridiplantae</taxon>
        <taxon>Streptophyta</taxon>
        <taxon>Embryophyta</taxon>
        <taxon>Tracheophyta</taxon>
        <taxon>Spermatophyta</taxon>
        <taxon>Magnoliopsida</taxon>
        <taxon>eudicotyledons</taxon>
        <taxon>Gunneridae</taxon>
        <taxon>Pentapetalae</taxon>
        <taxon>rosids</taxon>
        <taxon>fabids</taxon>
        <taxon>Fabales</taxon>
        <taxon>Fabaceae</taxon>
        <taxon>Papilionoideae</taxon>
        <taxon>50 kb inversion clade</taxon>
        <taxon>NPAAA clade</taxon>
        <taxon>indigoferoid/millettioid clade</taxon>
        <taxon>Phaseoleae</taxon>
        <taxon>Sphenostylis</taxon>
    </lineage>
</organism>
<evidence type="ECO:0000256" key="7">
    <source>
        <dbReference type="ARBA" id="ARBA00022989"/>
    </source>
</evidence>
<accession>A0AA87BBL8</accession>
<gene>
    <name evidence="12" type="ORF">AYBTSS11_LOCUS28903</name>
</gene>
<evidence type="ECO:0000256" key="5">
    <source>
        <dbReference type="ARBA" id="ARBA00017435"/>
    </source>
</evidence>
<keyword evidence="6" id="KW-0926">Vacuole</keyword>
<dbReference type="Gene3D" id="3.40.630.10">
    <property type="entry name" value="Zn peptidases"/>
    <property type="match status" value="1"/>
</dbReference>
<evidence type="ECO:0000256" key="1">
    <source>
        <dbReference type="ARBA" id="ARBA00001947"/>
    </source>
</evidence>
<comment type="function">
    <text evidence="2">May be involved in vacuolar sorting and osmoregulation.</text>
</comment>
<keyword evidence="13" id="KW-1185">Reference proteome</keyword>
<keyword evidence="7" id="KW-1133">Transmembrane helix</keyword>
<dbReference type="PANTHER" id="PTHR12147:SF58">
    <property type="entry name" value="VACUOLAR MEMBRANE PROTEASE"/>
    <property type="match status" value="1"/>
</dbReference>
<feature type="domain" description="Peptidase M28" evidence="11">
    <location>
        <begin position="94"/>
        <end position="283"/>
    </location>
</feature>
<evidence type="ECO:0000256" key="4">
    <source>
        <dbReference type="ARBA" id="ARBA00010918"/>
    </source>
</evidence>
<dbReference type="Gramene" id="rna-AYBTSS11_LOCUS28903">
    <property type="protein sequence ID" value="CAJ1976760.1"/>
    <property type="gene ID" value="gene-AYBTSS11_LOCUS28903"/>
</dbReference>
<keyword evidence="8" id="KW-0325">Glycoprotein</keyword>
<sequence length="284" mass="29511">MHCSAMSKVGSAASKVASSVALPGSGKKGGGFSEEEALKHVKVITEITSHPPSQDHTTPVLQYILDESERIKENANGDVEVEVERLSSEDGDSVAVKVSPKNLSPQDNHILVSAHVDTVFSQEGAGDDTSSVAVMLELARAISQPSVSVHKSVVFVFNGGDMDAPNASHTFLPEKYSQTTRLAIDLDSIGTTAGASKHPVVLMSKIGEEGIGGAQKLFLDLEVFSSCLGGKLGGTEDLFSLGAVKSAADFDVFKAAGGVSDIDFQDLGGAGAGYHTMAKNINHG</sequence>
<dbReference type="Proteomes" id="UP001189624">
    <property type="component" value="Chromosome 10"/>
</dbReference>
<comment type="similarity">
    <text evidence="4">Belongs to the peptidase M28 family.</text>
</comment>
<dbReference type="InterPro" id="IPR007484">
    <property type="entry name" value="Peptidase_M28"/>
</dbReference>
<feature type="region of interest" description="Disordered" evidence="10">
    <location>
        <begin position="1"/>
        <end position="32"/>
    </location>
</feature>
<feature type="compositionally biased region" description="Low complexity" evidence="10">
    <location>
        <begin position="1"/>
        <end position="25"/>
    </location>
</feature>
<keyword evidence="7" id="KW-0812">Transmembrane</keyword>
<evidence type="ECO:0000256" key="9">
    <source>
        <dbReference type="ARBA" id="ARBA00031512"/>
    </source>
</evidence>
<protein>
    <recommendedName>
        <fullName evidence="5">Vacuolar membrane protease</fullName>
    </recommendedName>
    <alternativeName>
        <fullName evidence="9">FXNA-related family protease 1</fullName>
    </alternativeName>
</protein>
<evidence type="ECO:0000313" key="12">
    <source>
        <dbReference type="EMBL" id="CAJ1976760.1"/>
    </source>
</evidence>
<comment type="subcellular location">
    <subcellularLocation>
        <location evidence="3">Vacuole membrane</location>
        <topology evidence="3">Multi-pass membrane protein</topology>
    </subcellularLocation>
</comment>
<evidence type="ECO:0000256" key="10">
    <source>
        <dbReference type="SAM" id="MobiDB-lite"/>
    </source>
</evidence>
<dbReference type="GO" id="GO:0006508">
    <property type="term" value="P:proteolysis"/>
    <property type="evidence" value="ECO:0007669"/>
    <property type="project" value="InterPro"/>
</dbReference>
<keyword evidence="7" id="KW-0472">Membrane</keyword>
<dbReference type="InterPro" id="IPR045175">
    <property type="entry name" value="M28_fam"/>
</dbReference>